<evidence type="ECO:0000256" key="3">
    <source>
        <dbReference type="PIRSR" id="PIRSR602401-1"/>
    </source>
</evidence>
<keyword evidence="6" id="KW-1185">Reference proteome</keyword>
<dbReference type="InterPro" id="IPR036396">
    <property type="entry name" value="Cyt_P450_sf"/>
</dbReference>
<dbReference type="InterPro" id="IPR017972">
    <property type="entry name" value="Cyt_P450_CS"/>
</dbReference>
<evidence type="ECO:0000256" key="2">
    <source>
        <dbReference type="ARBA" id="ARBA00010617"/>
    </source>
</evidence>
<keyword evidence="4" id="KW-0560">Oxidoreductase</keyword>
<comment type="similarity">
    <text evidence="2 4">Belongs to the cytochrome P450 family.</text>
</comment>
<dbReference type="Gene3D" id="1.10.630.10">
    <property type="entry name" value="Cytochrome P450"/>
    <property type="match status" value="1"/>
</dbReference>
<dbReference type="STRING" id="3088.A0A383WPS6"/>
<protein>
    <recommendedName>
        <fullName evidence="7">Cytochrome P450</fullName>
    </recommendedName>
</protein>
<keyword evidence="3 4" id="KW-0349">Heme</keyword>
<evidence type="ECO:0000256" key="1">
    <source>
        <dbReference type="ARBA" id="ARBA00001971"/>
    </source>
</evidence>
<gene>
    <name evidence="5" type="ORF">BQ4739_LOCUS19553</name>
</gene>
<organism evidence="5 6">
    <name type="scientific">Tetradesmus obliquus</name>
    <name type="common">Green alga</name>
    <name type="synonym">Acutodesmus obliquus</name>
    <dbReference type="NCBI Taxonomy" id="3088"/>
    <lineage>
        <taxon>Eukaryota</taxon>
        <taxon>Viridiplantae</taxon>
        <taxon>Chlorophyta</taxon>
        <taxon>core chlorophytes</taxon>
        <taxon>Chlorophyceae</taxon>
        <taxon>CS clade</taxon>
        <taxon>Sphaeropleales</taxon>
        <taxon>Scenedesmaceae</taxon>
        <taxon>Tetradesmus</taxon>
    </lineage>
</organism>
<dbReference type="PANTHER" id="PTHR24305">
    <property type="entry name" value="CYTOCHROME P450"/>
    <property type="match status" value="1"/>
</dbReference>
<accession>A0A383WPS6</accession>
<keyword evidence="4" id="KW-0503">Monooxygenase</keyword>
<dbReference type="InterPro" id="IPR002401">
    <property type="entry name" value="Cyt_P450_E_grp-I"/>
</dbReference>
<dbReference type="PRINTS" id="PR00463">
    <property type="entry name" value="EP450I"/>
</dbReference>
<reference evidence="5 6" key="1">
    <citation type="submission" date="2016-10" db="EMBL/GenBank/DDBJ databases">
        <authorList>
            <person name="Cai Z."/>
        </authorList>
    </citation>
    <scope>NUCLEOTIDE SEQUENCE [LARGE SCALE GENOMIC DNA]</scope>
</reference>
<dbReference type="GO" id="GO:0016705">
    <property type="term" value="F:oxidoreductase activity, acting on paired donors, with incorporation or reduction of molecular oxygen"/>
    <property type="evidence" value="ECO:0007669"/>
    <property type="project" value="InterPro"/>
</dbReference>
<evidence type="ECO:0000313" key="5">
    <source>
        <dbReference type="EMBL" id="SZX79273.1"/>
    </source>
</evidence>
<feature type="binding site" description="axial binding residue" evidence="3">
    <location>
        <position position="70"/>
    </location>
    <ligand>
        <name>heme</name>
        <dbReference type="ChEBI" id="CHEBI:30413"/>
    </ligand>
    <ligandPart>
        <name>Fe</name>
        <dbReference type="ChEBI" id="CHEBI:18248"/>
    </ligandPart>
</feature>
<dbReference type="SUPFAM" id="SSF48264">
    <property type="entry name" value="Cytochrome P450"/>
    <property type="match status" value="1"/>
</dbReference>
<dbReference type="EMBL" id="FNXT01001361">
    <property type="protein sequence ID" value="SZX79273.1"/>
    <property type="molecule type" value="Genomic_DNA"/>
</dbReference>
<evidence type="ECO:0000256" key="4">
    <source>
        <dbReference type="RuleBase" id="RU000461"/>
    </source>
</evidence>
<dbReference type="AlphaFoldDB" id="A0A383WPS6"/>
<dbReference type="Pfam" id="PF00067">
    <property type="entry name" value="p450"/>
    <property type="match status" value="1"/>
</dbReference>
<dbReference type="GO" id="GO:0005506">
    <property type="term" value="F:iron ion binding"/>
    <property type="evidence" value="ECO:0007669"/>
    <property type="project" value="InterPro"/>
</dbReference>
<dbReference type="PANTHER" id="PTHR24305:SF166">
    <property type="entry name" value="CYTOCHROME P450 12A4, MITOCHONDRIAL-RELATED"/>
    <property type="match status" value="1"/>
</dbReference>
<evidence type="ECO:0008006" key="7">
    <source>
        <dbReference type="Google" id="ProtNLM"/>
    </source>
</evidence>
<proteinExistence type="inferred from homology"/>
<name>A0A383WPS6_TETOB</name>
<sequence length="178" mass="18839">MVEQPTRVGPYLVPPGVIVFPNLYAIMNVSSNWQQPEQFQPERWAQEHAEKDPITGAARWVPFSLGPKACAGQNLAMLQSKAHLAMLLAGYEWSLAPRMGGEAGVATRTYLGVTIKVQGGLCLTAAACTAAAAAAAAAAALQGRGWCGSAHLSRGDNQGARWLVAYGYTPGLRKCDQA</sequence>
<keyword evidence="3 4" id="KW-0479">Metal-binding</keyword>
<evidence type="ECO:0000313" key="6">
    <source>
        <dbReference type="Proteomes" id="UP000256970"/>
    </source>
</evidence>
<keyword evidence="3 4" id="KW-0408">Iron</keyword>
<dbReference type="PROSITE" id="PS00086">
    <property type="entry name" value="CYTOCHROME_P450"/>
    <property type="match status" value="1"/>
</dbReference>
<comment type="cofactor">
    <cofactor evidence="1 3">
        <name>heme</name>
        <dbReference type="ChEBI" id="CHEBI:30413"/>
    </cofactor>
</comment>
<dbReference type="InterPro" id="IPR050121">
    <property type="entry name" value="Cytochrome_P450_monoxygenase"/>
</dbReference>
<dbReference type="InterPro" id="IPR001128">
    <property type="entry name" value="Cyt_P450"/>
</dbReference>
<dbReference type="GO" id="GO:0020037">
    <property type="term" value="F:heme binding"/>
    <property type="evidence" value="ECO:0007669"/>
    <property type="project" value="InterPro"/>
</dbReference>
<dbReference type="GO" id="GO:0004497">
    <property type="term" value="F:monooxygenase activity"/>
    <property type="evidence" value="ECO:0007669"/>
    <property type="project" value="UniProtKB-KW"/>
</dbReference>
<dbReference type="Proteomes" id="UP000256970">
    <property type="component" value="Unassembled WGS sequence"/>
</dbReference>